<comment type="similarity">
    <text evidence="1">Belongs to the DNA2/NAM7 helicase family.</text>
</comment>
<dbReference type="Gene3D" id="3.40.50.300">
    <property type="entry name" value="P-loop containing nucleotide triphosphate hydrolases"/>
    <property type="match status" value="3"/>
</dbReference>
<dbReference type="GO" id="GO:0043139">
    <property type="term" value="F:5'-3' DNA helicase activity"/>
    <property type="evidence" value="ECO:0007669"/>
    <property type="project" value="TreeGrafter"/>
</dbReference>
<feature type="compositionally biased region" description="Acidic residues" evidence="6">
    <location>
        <begin position="1323"/>
        <end position="1341"/>
    </location>
</feature>
<sequence>MTQSQDATPDPDQPEEGSADPRGERVAAAVQAWQRHLVDLGGRNTLLWYRDLPSGTLDLTTAHPGGLAMLLAGRPTRLSDLFREPAALAEARRRARVIRAKTTELHEERGIAAGFVAVGMASWRVAGASRPPAAPVLLRSCVLRPRGASQDDFDLDLGPDVELNPVLEHYLRSEQGLEVDGDALADMATVTGAFDAAPVFSALAAGCEEVPGFTITPRLVLGTFSYAKLPMVADLAAQLDTLADHDVVAALAGDPGALRAVRTSVPPLAVDQEPEREHLVLDADSSQHAVIEAVRSGANLVVKGPPGTGKSQTIANLIAALASDGRRVLFVAEKRAAIDAVVSRLDRLGLGDLVLDAYDGATNRRRLAREVGDTLDRAVEAGEPDTSEVARTLVDRRTRLVEHSRALHEKRQPWGVSAWEAQLALAALSSRPHSPTSHVRIHGDALRSLSRDRVAELSRSLTEAASLGAWTPGLEDDPWYAARVTSPEEAAQALEICSRLGSGGLAAVREQLGATLREAGIPEAGTASAWADAIDALEQVRQTLEVFRPEVFDVPLVDLVAATGTSAYRSEHGIKLGWWARRRLRRQARRLLRPGAVPPDLHTRLQLAQRQRVRWQELAGAGARPEVPLGLEEVERTYATLAGDLAWLGERLAPTSGGGDLLHAPLEELQERLAMLAARPDRLSVVPRVVTVLDELRAAGMGPLVDDLATRGVLVDDVAPEVDFVWWTSLLDDITVRDPAYGAHDGEFLRRIGAEYVEADHAHLDRSVDRVRGAIGRRLREVLADHPDQEALVRAEASKSRRHRPLREMLPRAGDVLTAVKPCWAMSPLVVASVLPPGRWFDVVVFDEASQIPPAQAVSAISRATQVVVAGDERQLPPTSFFTSADDDVSTPETDALTEGFESVLDVLTAALPVRRLTWHYRSLDERLIAFANKEVYHGSLVTFPGTSTDPVVRLELVDGSALAPPGQEAIESTEAEVDRVVQLVLDHARRRPTESLGVIALGLRHAARIEDALRAALADADGVGSFFDESAPERFFVKNLERVQGDERDAIILSIGYGKTPHGRVLHRFGPLNLDGGERRLNVAVTRARRRMTVVAAFGAADLDPNRLKARGALMLRDFLAYAAAGGSPAKVTEALPATAAEAARPGGGEVGATPAPPAGARVRSEATGRALDPLVADFAQRLRWEGLVVHERYGSSEHRLDLAIEDPHRRGRVLLAVETDGPAYAAMTSTRDRDRLRIEQLRRLGWEHVRIWSTDLFRDPARDVARVTAAVRAASKATVLGDNGLTVPPRPADPAVDEGVAEPGAAAEPDTLTPLLPGFDESLEDDVPTPDPTDDTLTDWLDEADAAGDEAVEADAVTPEEVAPVDGQAALLDTGEVTRVGTGAGDGGDGLADGEARDTAQGDVDEGVAGGSEAEREPARPKVSVRRSSLDQTRDDTGWGERRDEDAHDRWLQEQRPPHWE</sequence>
<dbReference type="SUPFAM" id="SSF52540">
    <property type="entry name" value="P-loop containing nucleoside triphosphate hydrolases"/>
    <property type="match status" value="1"/>
</dbReference>
<dbReference type="GO" id="GO:0016787">
    <property type="term" value="F:hydrolase activity"/>
    <property type="evidence" value="ECO:0007669"/>
    <property type="project" value="UniProtKB-KW"/>
</dbReference>
<dbReference type="Pfam" id="PF13086">
    <property type="entry name" value="AAA_11"/>
    <property type="match status" value="1"/>
</dbReference>
<dbReference type="Gene3D" id="3.40.960.10">
    <property type="entry name" value="VSR Endonuclease"/>
    <property type="match status" value="1"/>
</dbReference>
<keyword evidence="5" id="KW-0067">ATP-binding</keyword>
<dbReference type="PANTHER" id="PTHR43788">
    <property type="entry name" value="DNA2/NAM7 HELICASE FAMILY MEMBER"/>
    <property type="match status" value="1"/>
</dbReference>
<feature type="region of interest" description="Disordered" evidence="6">
    <location>
        <begin position="1283"/>
        <end position="1341"/>
    </location>
</feature>
<proteinExistence type="inferred from homology"/>
<dbReference type="PANTHER" id="PTHR43788:SF8">
    <property type="entry name" value="DNA-BINDING PROTEIN SMUBP-2"/>
    <property type="match status" value="1"/>
</dbReference>
<dbReference type="InterPro" id="IPR041677">
    <property type="entry name" value="DNA2/NAM7_AAA_11"/>
</dbReference>
<keyword evidence="11" id="KW-1185">Reference proteome</keyword>
<dbReference type="RefSeq" id="WP_141787058.1">
    <property type="nucleotide sequence ID" value="NZ_BAAAKX010000003.1"/>
</dbReference>
<reference evidence="10 11" key="1">
    <citation type="submission" date="2019-06" db="EMBL/GenBank/DDBJ databases">
        <title>Sequencing the genomes of 1000 actinobacteria strains.</title>
        <authorList>
            <person name="Klenk H.-P."/>
        </authorList>
    </citation>
    <scope>NUCLEOTIDE SEQUENCE [LARGE SCALE GENOMIC DNA]</scope>
    <source>
        <strain evidence="10 11">DSM 18082</strain>
    </source>
</reference>
<evidence type="ECO:0000256" key="5">
    <source>
        <dbReference type="ARBA" id="ARBA00022840"/>
    </source>
</evidence>
<evidence type="ECO:0000313" key="10">
    <source>
        <dbReference type="EMBL" id="TQL58984.1"/>
    </source>
</evidence>
<dbReference type="Pfam" id="PF13087">
    <property type="entry name" value="AAA_12"/>
    <property type="match status" value="1"/>
</dbReference>
<protein>
    <submittedName>
        <fullName evidence="10">AAA domain-containing protein</fullName>
    </submittedName>
</protein>
<evidence type="ECO:0000256" key="4">
    <source>
        <dbReference type="ARBA" id="ARBA00022806"/>
    </source>
</evidence>
<feature type="compositionally biased region" description="Basic and acidic residues" evidence="6">
    <location>
        <begin position="1430"/>
        <end position="1463"/>
    </location>
</feature>
<gene>
    <name evidence="10" type="ORF">FB474_0327</name>
</gene>
<accession>A0A542ZF78</accession>
<feature type="domain" description="DNA2/NAM7 helicase-like C-terminal" evidence="8">
    <location>
        <begin position="913"/>
        <end position="1097"/>
    </location>
</feature>
<keyword evidence="2" id="KW-0547">Nucleotide-binding</keyword>
<dbReference type="InterPro" id="IPR041679">
    <property type="entry name" value="DNA2/NAM7-like_C"/>
</dbReference>
<feature type="compositionally biased region" description="Low complexity" evidence="6">
    <location>
        <begin position="1303"/>
        <end position="1312"/>
    </location>
</feature>
<dbReference type="OrthoDB" id="9757917at2"/>
<dbReference type="CDD" id="cd18808">
    <property type="entry name" value="SF1_C_Upf1"/>
    <property type="match status" value="1"/>
</dbReference>
<dbReference type="InterPro" id="IPR047187">
    <property type="entry name" value="SF1_C_Upf1"/>
</dbReference>
<dbReference type="GO" id="GO:0005524">
    <property type="term" value="F:ATP binding"/>
    <property type="evidence" value="ECO:0007669"/>
    <property type="project" value="UniProtKB-KW"/>
</dbReference>
<dbReference type="InterPro" id="IPR027417">
    <property type="entry name" value="P-loop_NTPase"/>
</dbReference>
<comment type="caution">
    <text evidence="10">The sequence shown here is derived from an EMBL/GenBank/DDBJ whole genome shotgun (WGS) entry which is preliminary data.</text>
</comment>
<dbReference type="Pfam" id="PF18741">
    <property type="entry name" value="MTES_1575"/>
    <property type="match status" value="1"/>
</dbReference>
<dbReference type="InterPro" id="IPR011335">
    <property type="entry name" value="Restrct_endonuc-II-like"/>
</dbReference>
<dbReference type="Proteomes" id="UP000319514">
    <property type="component" value="Unassembled WGS sequence"/>
</dbReference>
<feature type="region of interest" description="Disordered" evidence="6">
    <location>
        <begin position="1"/>
        <end position="24"/>
    </location>
</feature>
<feature type="domain" description="Restriction endonuclease type II-like" evidence="9">
    <location>
        <begin position="1180"/>
        <end position="1272"/>
    </location>
</feature>
<evidence type="ECO:0000259" key="9">
    <source>
        <dbReference type="Pfam" id="PF18741"/>
    </source>
</evidence>
<dbReference type="InterPro" id="IPR049468">
    <property type="entry name" value="Restrct_endonuc-II-like_dom"/>
</dbReference>
<evidence type="ECO:0000259" key="8">
    <source>
        <dbReference type="Pfam" id="PF13087"/>
    </source>
</evidence>
<evidence type="ECO:0000313" key="11">
    <source>
        <dbReference type="Proteomes" id="UP000319514"/>
    </source>
</evidence>
<evidence type="ECO:0000259" key="7">
    <source>
        <dbReference type="Pfam" id="PF13086"/>
    </source>
</evidence>
<evidence type="ECO:0000256" key="3">
    <source>
        <dbReference type="ARBA" id="ARBA00022801"/>
    </source>
</evidence>
<dbReference type="SUPFAM" id="SSF52980">
    <property type="entry name" value="Restriction endonuclease-like"/>
    <property type="match status" value="1"/>
</dbReference>
<evidence type="ECO:0000256" key="6">
    <source>
        <dbReference type="SAM" id="MobiDB-lite"/>
    </source>
</evidence>
<feature type="domain" description="DNA2/NAM7 helicase helicase" evidence="7">
    <location>
        <begin position="284"/>
        <end position="347"/>
    </location>
</feature>
<feature type="compositionally biased region" description="Gly residues" evidence="6">
    <location>
        <begin position="1384"/>
        <end position="1393"/>
    </location>
</feature>
<feature type="region of interest" description="Disordered" evidence="6">
    <location>
        <begin position="1371"/>
        <end position="1463"/>
    </location>
</feature>
<feature type="region of interest" description="Disordered" evidence="6">
    <location>
        <begin position="1144"/>
        <end position="1167"/>
    </location>
</feature>
<dbReference type="EMBL" id="VFOQ01000001">
    <property type="protein sequence ID" value="TQL58984.1"/>
    <property type="molecule type" value="Genomic_DNA"/>
</dbReference>
<evidence type="ECO:0000256" key="2">
    <source>
        <dbReference type="ARBA" id="ARBA00022741"/>
    </source>
</evidence>
<evidence type="ECO:0000256" key="1">
    <source>
        <dbReference type="ARBA" id="ARBA00007913"/>
    </source>
</evidence>
<dbReference type="InterPro" id="IPR050534">
    <property type="entry name" value="Coronavir_polyprotein_1ab"/>
</dbReference>
<organism evidence="10 11">
    <name type="scientific">Oryzihumus leptocrescens</name>
    <dbReference type="NCBI Taxonomy" id="297536"/>
    <lineage>
        <taxon>Bacteria</taxon>
        <taxon>Bacillati</taxon>
        <taxon>Actinomycetota</taxon>
        <taxon>Actinomycetes</taxon>
        <taxon>Micrococcales</taxon>
        <taxon>Intrasporangiaceae</taxon>
        <taxon>Oryzihumus</taxon>
    </lineage>
</organism>
<keyword evidence="4" id="KW-0347">Helicase</keyword>
<name>A0A542ZF78_9MICO</name>
<keyword evidence="3" id="KW-0378">Hydrolase</keyword>